<dbReference type="EMBL" id="QKLU01000010">
    <property type="protein sequence ID" value="PYF69486.1"/>
    <property type="molecule type" value="Genomic_DNA"/>
</dbReference>
<dbReference type="InterPro" id="IPR025352">
    <property type="entry name" value="DUF4256"/>
</dbReference>
<dbReference type="Proteomes" id="UP000248198">
    <property type="component" value="Unassembled WGS sequence"/>
</dbReference>
<organism evidence="1 2">
    <name type="scientific">Pedobacter nutrimenti</name>
    <dbReference type="NCBI Taxonomy" id="1241337"/>
    <lineage>
        <taxon>Bacteria</taxon>
        <taxon>Pseudomonadati</taxon>
        <taxon>Bacteroidota</taxon>
        <taxon>Sphingobacteriia</taxon>
        <taxon>Sphingobacteriales</taxon>
        <taxon>Sphingobacteriaceae</taxon>
        <taxon>Pedobacter</taxon>
    </lineage>
</organism>
<dbReference type="AlphaFoldDB" id="A0A318UBF6"/>
<proteinExistence type="predicted"/>
<reference evidence="1 2" key="1">
    <citation type="submission" date="2018-06" db="EMBL/GenBank/DDBJ databases">
        <title>Genomic Encyclopedia of Archaeal and Bacterial Type Strains, Phase II (KMG-II): from individual species to whole genera.</title>
        <authorList>
            <person name="Goeker M."/>
        </authorList>
    </citation>
    <scope>NUCLEOTIDE SEQUENCE [LARGE SCALE GENOMIC DNA]</scope>
    <source>
        <strain evidence="1 2">DSM 27372</strain>
    </source>
</reference>
<sequence length="188" mass="21359">MTQNKKELSASGSEALLEVLKNRFEKNMQRHKDLIWHQVRAKLEANPEKLWILDQMEKSGGEPDVAAYDQKTGEFLFYDCSAESPSGRRSVCYDLEGLESRKEHRPQNNAIDLAAAMGIEILTEAQYRALQQLGKFDAKTSSWIKTPDSIRKLGGALFADYRYDSVFVYHNGAQSYYAARGFRGVLKV</sequence>
<name>A0A318UBF6_9SPHI</name>
<comment type="caution">
    <text evidence="1">The sequence shown here is derived from an EMBL/GenBank/DDBJ whole genome shotgun (WGS) entry which is preliminary data.</text>
</comment>
<gene>
    <name evidence="1" type="ORF">B0O44_110126</name>
</gene>
<dbReference type="OrthoDB" id="8442276at2"/>
<evidence type="ECO:0000313" key="1">
    <source>
        <dbReference type="EMBL" id="PYF69486.1"/>
    </source>
</evidence>
<dbReference type="Pfam" id="PF14066">
    <property type="entry name" value="DUF4256"/>
    <property type="match status" value="1"/>
</dbReference>
<keyword evidence="2" id="KW-1185">Reference proteome</keyword>
<accession>A0A318UBF6</accession>
<protein>
    <submittedName>
        <fullName evidence="1">Uncharacterized protein DUF4256</fullName>
    </submittedName>
</protein>
<dbReference type="RefSeq" id="WP_110834439.1">
    <property type="nucleotide sequence ID" value="NZ_QKLU01000010.1"/>
</dbReference>
<evidence type="ECO:0000313" key="2">
    <source>
        <dbReference type="Proteomes" id="UP000248198"/>
    </source>
</evidence>